<evidence type="ECO:0000313" key="12">
    <source>
        <dbReference type="Proteomes" id="UP000467840"/>
    </source>
</evidence>
<keyword evidence="3 10" id="KW-0812">Transmembrane</keyword>
<evidence type="ECO:0000256" key="3">
    <source>
        <dbReference type="ARBA" id="ARBA00022692"/>
    </source>
</evidence>
<comment type="caution">
    <text evidence="11">The sequence shown here is derived from an EMBL/GenBank/DDBJ whole genome shotgun (WGS) entry which is preliminary data.</text>
</comment>
<dbReference type="Gene3D" id="1.10.630.10">
    <property type="entry name" value="Cytochrome P450"/>
    <property type="match status" value="1"/>
</dbReference>
<dbReference type="SUPFAM" id="SSF48264">
    <property type="entry name" value="Cytochrome P450"/>
    <property type="match status" value="1"/>
</dbReference>
<dbReference type="EMBL" id="JAAGAX010000014">
    <property type="protein sequence ID" value="KAF2292572.1"/>
    <property type="molecule type" value="Genomic_DNA"/>
</dbReference>
<evidence type="ECO:0000256" key="7">
    <source>
        <dbReference type="ARBA" id="ARBA00023004"/>
    </source>
</evidence>
<keyword evidence="2" id="KW-0349">Heme</keyword>
<evidence type="ECO:0000256" key="6">
    <source>
        <dbReference type="ARBA" id="ARBA00023002"/>
    </source>
</evidence>
<accession>A0A6A6KU81</accession>
<dbReference type="GO" id="GO:0016020">
    <property type="term" value="C:membrane"/>
    <property type="evidence" value="ECO:0007669"/>
    <property type="project" value="UniProtKB-SubCell"/>
</dbReference>
<keyword evidence="6" id="KW-0560">Oxidoreductase</keyword>
<evidence type="ECO:0000256" key="4">
    <source>
        <dbReference type="ARBA" id="ARBA00022723"/>
    </source>
</evidence>
<dbReference type="InterPro" id="IPR001128">
    <property type="entry name" value="Cyt_P450"/>
</dbReference>
<evidence type="ECO:0008006" key="13">
    <source>
        <dbReference type="Google" id="ProtNLM"/>
    </source>
</evidence>
<dbReference type="Proteomes" id="UP000467840">
    <property type="component" value="Chromosome 13"/>
</dbReference>
<evidence type="ECO:0000256" key="5">
    <source>
        <dbReference type="ARBA" id="ARBA00022989"/>
    </source>
</evidence>
<dbReference type="PANTHER" id="PTHR47947:SF1">
    <property type="entry name" value="CYTOCHROME P450 82E3"/>
    <property type="match status" value="1"/>
</dbReference>
<dbReference type="GO" id="GO:0020037">
    <property type="term" value="F:heme binding"/>
    <property type="evidence" value="ECO:0007669"/>
    <property type="project" value="InterPro"/>
</dbReference>
<dbReference type="InterPro" id="IPR050651">
    <property type="entry name" value="Plant_Cytochrome_P450_Monoox"/>
</dbReference>
<dbReference type="AlphaFoldDB" id="A0A6A6KU81"/>
<dbReference type="GO" id="GO:0004497">
    <property type="term" value="F:monooxygenase activity"/>
    <property type="evidence" value="ECO:0007669"/>
    <property type="project" value="UniProtKB-KW"/>
</dbReference>
<sequence length="127" mass="14316">MFGNSRETVIKATVLTLIIGGSDTTSITMTWMLANLLNNRRELQLAQEEIDQKVGRDRPVEESDFENLVYLKAIIKETLRLYPAGPLAVPREAMEDCTLCGYHIPKGYSFFDKLVETASRPECMAKS</sequence>
<comment type="subcellular location">
    <subcellularLocation>
        <location evidence="1">Membrane</location>
        <topology evidence="1">Single-pass membrane protein</topology>
    </subcellularLocation>
</comment>
<dbReference type="InterPro" id="IPR002401">
    <property type="entry name" value="Cyt_P450_E_grp-I"/>
</dbReference>
<proteinExistence type="predicted"/>
<keyword evidence="9 10" id="KW-0472">Membrane</keyword>
<organism evidence="11 12">
    <name type="scientific">Hevea brasiliensis</name>
    <name type="common">Para rubber tree</name>
    <name type="synonym">Siphonia brasiliensis</name>
    <dbReference type="NCBI Taxonomy" id="3981"/>
    <lineage>
        <taxon>Eukaryota</taxon>
        <taxon>Viridiplantae</taxon>
        <taxon>Streptophyta</taxon>
        <taxon>Embryophyta</taxon>
        <taxon>Tracheophyta</taxon>
        <taxon>Spermatophyta</taxon>
        <taxon>Magnoliopsida</taxon>
        <taxon>eudicotyledons</taxon>
        <taxon>Gunneridae</taxon>
        <taxon>Pentapetalae</taxon>
        <taxon>rosids</taxon>
        <taxon>fabids</taxon>
        <taxon>Malpighiales</taxon>
        <taxon>Euphorbiaceae</taxon>
        <taxon>Crotonoideae</taxon>
        <taxon>Micrandreae</taxon>
        <taxon>Hevea</taxon>
    </lineage>
</organism>
<evidence type="ECO:0000256" key="9">
    <source>
        <dbReference type="ARBA" id="ARBA00023136"/>
    </source>
</evidence>
<keyword evidence="12" id="KW-1185">Reference proteome</keyword>
<dbReference type="InterPro" id="IPR036396">
    <property type="entry name" value="Cyt_P450_sf"/>
</dbReference>
<dbReference type="PRINTS" id="PR00463">
    <property type="entry name" value="EP450I"/>
</dbReference>
<dbReference type="GO" id="GO:0005506">
    <property type="term" value="F:iron ion binding"/>
    <property type="evidence" value="ECO:0007669"/>
    <property type="project" value="InterPro"/>
</dbReference>
<dbReference type="Pfam" id="PF00067">
    <property type="entry name" value="p450"/>
    <property type="match status" value="1"/>
</dbReference>
<evidence type="ECO:0000256" key="2">
    <source>
        <dbReference type="ARBA" id="ARBA00022617"/>
    </source>
</evidence>
<name>A0A6A6KU81_HEVBR</name>
<keyword evidence="4" id="KW-0479">Metal-binding</keyword>
<evidence type="ECO:0000256" key="10">
    <source>
        <dbReference type="SAM" id="Phobius"/>
    </source>
</evidence>
<keyword evidence="8" id="KW-0503">Monooxygenase</keyword>
<protein>
    <recommendedName>
        <fullName evidence="13">Cytochrome P450</fullName>
    </recommendedName>
</protein>
<keyword evidence="5 10" id="KW-1133">Transmembrane helix</keyword>
<evidence type="ECO:0000313" key="11">
    <source>
        <dbReference type="EMBL" id="KAF2292572.1"/>
    </source>
</evidence>
<reference evidence="11 12" key="1">
    <citation type="journal article" date="2020" name="Mol. Plant">
        <title>The Chromosome-Based Rubber Tree Genome Provides New Insights into Spurge Genome Evolution and Rubber Biosynthesis.</title>
        <authorList>
            <person name="Liu J."/>
            <person name="Shi C."/>
            <person name="Shi C.C."/>
            <person name="Li W."/>
            <person name="Zhang Q.J."/>
            <person name="Zhang Y."/>
            <person name="Li K."/>
            <person name="Lu H.F."/>
            <person name="Shi C."/>
            <person name="Zhu S.T."/>
            <person name="Xiao Z.Y."/>
            <person name="Nan H."/>
            <person name="Yue Y."/>
            <person name="Zhu X.G."/>
            <person name="Wu Y."/>
            <person name="Hong X.N."/>
            <person name="Fan G.Y."/>
            <person name="Tong Y."/>
            <person name="Zhang D."/>
            <person name="Mao C.L."/>
            <person name="Liu Y.L."/>
            <person name="Hao S.J."/>
            <person name="Liu W.Q."/>
            <person name="Lv M.Q."/>
            <person name="Zhang H.B."/>
            <person name="Liu Y."/>
            <person name="Hu-Tang G.R."/>
            <person name="Wang J.P."/>
            <person name="Wang J.H."/>
            <person name="Sun Y.H."/>
            <person name="Ni S.B."/>
            <person name="Chen W.B."/>
            <person name="Zhang X.C."/>
            <person name="Jiao Y.N."/>
            <person name="Eichler E.E."/>
            <person name="Li G.H."/>
            <person name="Liu X."/>
            <person name="Gao L.Z."/>
        </authorList>
    </citation>
    <scope>NUCLEOTIDE SEQUENCE [LARGE SCALE GENOMIC DNA]</scope>
    <source>
        <strain evidence="12">cv. GT1</strain>
        <tissue evidence="11">Leaf</tissue>
    </source>
</reference>
<dbReference type="PRINTS" id="PR00385">
    <property type="entry name" value="P450"/>
</dbReference>
<dbReference type="PANTHER" id="PTHR47947">
    <property type="entry name" value="CYTOCHROME P450 82C3-RELATED"/>
    <property type="match status" value="1"/>
</dbReference>
<feature type="transmembrane region" description="Helical" evidence="10">
    <location>
        <begin position="12"/>
        <end position="34"/>
    </location>
</feature>
<keyword evidence="7" id="KW-0408">Iron</keyword>
<evidence type="ECO:0000256" key="1">
    <source>
        <dbReference type="ARBA" id="ARBA00004167"/>
    </source>
</evidence>
<gene>
    <name evidence="11" type="ORF">GH714_025695</name>
</gene>
<dbReference type="GO" id="GO:0016705">
    <property type="term" value="F:oxidoreductase activity, acting on paired donors, with incorporation or reduction of molecular oxygen"/>
    <property type="evidence" value="ECO:0007669"/>
    <property type="project" value="InterPro"/>
</dbReference>
<evidence type="ECO:0000256" key="8">
    <source>
        <dbReference type="ARBA" id="ARBA00023033"/>
    </source>
</evidence>